<feature type="compositionally biased region" description="Basic and acidic residues" evidence="4">
    <location>
        <begin position="111"/>
        <end position="120"/>
    </location>
</feature>
<feature type="compositionally biased region" description="Polar residues" evidence="4">
    <location>
        <begin position="92"/>
        <end position="105"/>
    </location>
</feature>
<dbReference type="InterPro" id="IPR053888">
    <property type="entry name" value="MRM3-like_sub_bind"/>
</dbReference>
<dbReference type="InterPro" id="IPR029064">
    <property type="entry name" value="Ribosomal_eL30-like_sf"/>
</dbReference>
<feature type="region of interest" description="Disordered" evidence="4">
    <location>
        <begin position="74"/>
        <end position="120"/>
    </location>
</feature>
<proteinExistence type="inferred from homology"/>
<dbReference type="PANTHER" id="PTHR43191:SF2">
    <property type="entry name" value="RRNA METHYLTRANSFERASE 3, MITOCHONDRIAL"/>
    <property type="match status" value="1"/>
</dbReference>
<dbReference type="InterPro" id="IPR001537">
    <property type="entry name" value="SpoU_MeTrfase"/>
</dbReference>
<evidence type="ECO:0000256" key="3">
    <source>
        <dbReference type="ARBA" id="ARBA00022679"/>
    </source>
</evidence>
<name>A0ABM1DVP0_PRICU</name>
<evidence type="ECO:0000313" key="7">
    <source>
        <dbReference type="RefSeq" id="XP_014664011.1"/>
    </source>
</evidence>
<evidence type="ECO:0000256" key="1">
    <source>
        <dbReference type="ARBA" id="ARBA00007228"/>
    </source>
</evidence>
<accession>A0ABM1DVP0</accession>
<keyword evidence="3" id="KW-0808">Transferase</keyword>
<protein>
    <submittedName>
        <fullName evidence="7">rRNA methyltransferase 3A, mitochondrial-like</fullName>
    </submittedName>
</protein>
<dbReference type="Pfam" id="PF22435">
    <property type="entry name" value="MRM3-like_sub_bind"/>
    <property type="match status" value="1"/>
</dbReference>
<gene>
    <name evidence="7" type="primary">LOC106806549</name>
</gene>
<dbReference type="Proteomes" id="UP000695022">
    <property type="component" value="Unplaced"/>
</dbReference>
<evidence type="ECO:0000256" key="4">
    <source>
        <dbReference type="SAM" id="MobiDB-lite"/>
    </source>
</evidence>
<dbReference type="InterPro" id="IPR013123">
    <property type="entry name" value="SpoU_subst-bd"/>
</dbReference>
<dbReference type="SUPFAM" id="SSF75217">
    <property type="entry name" value="alpha/beta knot"/>
    <property type="match status" value="1"/>
</dbReference>
<dbReference type="SMART" id="SM00967">
    <property type="entry name" value="SpoU_sub_bind"/>
    <property type="match status" value="1"/>
</dbReference>
<evidence type="ECO:0000313" key="6">
    <source>
        <dbReference type="Proteomes" id="UP000695022"/>
    </source>
</evidence>
<dbReference type="InterPro" id="IPR029028">
    <property type="entry name" value="Alpha/beta_knot_MTases"/>
</dbReference>
<feature type="compositionally biased region" description="Basic and acidic residues" evidence="4">
    <location>
        <begin position="74"/>
        <end position="91"/>
    </location>
</feature>
<evidence type="ECO:0000259" key="5">
    <source>
        <dbReference type="SMART" id="SM00967"/>
    </source>
</evidence>
<reference evidence="7" key="1">
    <citation type="submission" date="2025-08" db="UniProtKB">
        <authorList>
            <consortium name="RefSeq"/>
        </authorList>
    </citation>
    <scope>IDENTIFICATION</scope>
</reference>
<dbReference type="GeneID" id="106806549"/>
<sequence>MRALQTIPNVYRCAPALQYTCSRSYGRYLRRVPKSILTQTEADEFHRKGVLEKRPSQSQAKSILDTEYAHDEAISRVKQTDKRSHTLEKQGHATSTTEMSSNISFKPTGKVKTDRPEVKEYNHRIKKANDSPLVLFDRLQDSDKRFSNAMMDVKSRKKRESMGKILLEGKRLIRDAILAGAQADSLFFTKRDLLSDIPLDMVGACKLYKISYKQMCLWSDVETPSGIVGIFNMPRYGDLKIEGDTMPLTVICDNIRDPGNMGVILRTLAAVGCKKVLMIKGCVDVWEPKVIRAAAGAHFRVGIYTNVVWPAVKHQLPAQAFVCLADSSSKLTIDIDVRLRAPPDDDDDDDGYEISVDAKTGAVTDPSYAATDLRACDVRCIAYTQLYYAGRELVLVVGGETQGLSAAAVKLARDCDGFRVYVPMSRGVDSLNAATAMAVIAFEMKRQTMDSSVDADDAEEDSNVHVN</sequence>
<feature type="domain" description="RNA 2-O ribose methyltransferase substrate binding" evidence="5">
    <location>
        <begin position="166"/>
        <end position="237"/>
    </location>
</feature>
<dbReference type="CDD" id="cd18106">
    <property type="entry name" value="SpoU-like_RNMTL1"/>
    <property type="match status" value="1"/>
</dbReference>
<dbReference type="RefSeq" id="XP_014664011.1">
    <property type="nucleotide sequence ID" value="XM_014808525.1"/>
</dbReference>
<keyword evidence="6" id="KW-1185">Reference proteome</keyword>
<comment type="similarity">
    <text evidence="1">Belongs to the class IV-like SAM-binding methyltransferase superfamily. RNA methyltransferase TrmH family.</text>
</comment>
<dbReference type="Pfam" id="PF00588">
    <property type="entry name" value="SpoU_methylase"/>
    <property type="match status" value="2"/>
</dbReference>
<dbReference type="Gene3D" id="3.40.1280.10">
    <property type="match status" value="1"/>
</dbReference>
<organism evidence="6 7">
    <name type="scientific">Priapulus caudatus</name>
    <name type="common">Priapulid worm</name>
    <dbReference type="NCBI Taxonomy" id="37621"/>
    <lineage>
        <taxon>Eukaryota</taxon>
        <taxon>Metazoa</taxon>
        <taxon>Ecdysozoa</taxon>
        <taxon>Scalidophora</taxon>
        <taxon>Priapulida</taxon>
        <taxon>Priapulimorpha</taxon>
        <taxon>Priapulimorphida</taxon>
        <taxon>Priapulidae</taxon>
        <taxon>Priapulus</taxon>
    </lineage>
</organism>
<keyword evidence="2" id="KW-0489">Methyltransferase</keyword>
<dbReference type="SUPFAM" id="SSF55315">
    <property type="entry name" value="L30e-like"/>
    <property type="match status" value="1"/>
</dbReference>
<evidence type="ECO:0000256" key="2">
    <source>
        <dbReference type="ARBA" id="ARBA00022603"/>
    </source>
</evidence>
<dbReference type="Gene3D" id="3.30.1330.30">
    <property type="match status" value="1"/>
</dbReference>
<dbReference type="InterPro" id="IPR051259">
    <property type="entry name" value="rRNA_Methyltransferase"/>
</dbReference>
<dbReference type="InterPro" id="IPR029026">
    <property type="entry name" value="tRNA_m1G_MTases_N"/>
</dbReference>
<dbReference type="PANTHER" id="PTHR43191">
    <property type="entry name" value="RRNA METHYLTRANSFERASE 3"/>
    <property type="match status" value="1"/>
</dbReference>